<dbReference type="RefSeq" id="WP_084199585.1">
    <property type="nucleotide sequence ID" value="NZ_BMYL01000002.1"/>
</dbReference>
<sequence>MTDIVRETDQAKYNRVLAAMAGAGAIYVGSAAANSQMVVTRDRLGANPLKALLEPYLRGQTSLAGVMSLADGRFAVFWHSDVPQGPLSDALGDRADHLYWDSDAGQFIGADAIWPADYVFGQFLLLVSLGEIKLPQVSGQVFCPFCGDHHEPRGTVTHCPRMQDDFAKFSVVLDLH</sequence>
<dbReference type="EMBL" id="PKUR01000002">
    <property type="protein sequence ID" value="PLW86807.1"/>
    <property type="molecule type" value="Genomic_DNA"/>
</dbReference>
<organism evidence="1 2">
    <name type="scientific">Halioglobus japonicus</name>
    <dbReference type="NCBI Taxonomy" id="930805"/>
    <lineage>
        <taxon>Bacteria</taxon>
        <taxon>Pseudomonadati</taxon>
        <taxon>Pseudomonadota</taxon>
        <taxon>Gammaproteobacteria</taxon>
        <taxon>Cellvibrionales</taxon>
        <taxon>Halieaceae</taxon>
        <taxon>Halioglobus</taxon>
    </lineage>
</organism>
<dbReference type="AlphaFoldDB" id="A0AAP8SNN3"/>
<evidence type="ECO:0000313" key="2">
    <source>
        <dbReference type="Proteomes" id="UP000235162"/>
    </source>
</evidence>
<name>A0AAP8SNN3_9GAMM</name>
<reference evidence="1 2" key="1">
    <citation type="submission" date="2018-01" db="EMBL/GenBank/DDBJ databases">
        <title>The draft genome sequence of Halioglobus japonicus S1-36.</title>
        <authorList>
            <person name="Du Z.-J."/>
            <person name="Shi M.-J."/>
        </authorList>
    </citation>
    <scope>NUCLEOTIDE SEQUENCE [LARGE SCALE GENOMIC DNA]</scope>
    <source>
        <strain evidence="1 2">S1-36</strain>
    </source>
</reference>
<accession>A0AAP8SNN3</accession>
<keyword evidence="2" id="KW-1185">Reference proteome</keyword>
<dbReference type="Proteomes" id="UP000235162">
    <property type="component" value="Unassembled WGS sequence"/>
</dbReference>
<dbReference type="KEGG" id="hja:BST95_11540"/>
<evidence type="ECO:0000313" key="1">
    <source>
        <dbReference type="EMBL" id="PLW86807.1"/>
    </source>
</evidence>
<gene>
    <name evidence="1" type="ORF">C0029_10540</name>
</gene>
<protein>
    <submittedName>
        <fullName evidence="1">Uncharacterized protein</fullName>
    </submittedName>
</protein>
<comment type="caution">
    <text evidence="1">The sequence shown here is derived from an EMBL/GenBank/DDBJ whole genome shotgun (WGS) entry which is preliminary data.</text>
</comment>
<proteinExistence type="predicted"/>